<dbReference type="Pfam" id="PF01261">
    <property type="entry name" value="AP_endonuc_2"/>
    <property type="match status" value="1"/>
</dbReference>
<comment type="caution">
    <text evidence="2">The sequence shown here is derived from an EMBL/GenBank/DDBJ whole genome shotgun (WGS) entry which is preliminary data.</text>
</comment>
<evidence type="ECO:0000313" key="2">
    <source>
        <dbReference type="EMBL" id="HFG20216.1"/>
    </source>
</evidence>
<dbReference type="AlphaFoldDB" id="A0A7C3HCQ9"/>
<dbReference type="InterPro" id="IPR036237">
    <property type="entry name" value="Xyl_isomerase-like_sf"/>
</dbReference>
<reference evidence="2" key="1">
    <citation type="journal article" date="2020" name="mSystems">
        <title>Genome- and Community-Level Interaction Insights into Carbon Utilization and Element Cycling Functions of Hydrothermarchaeota in Hydrothermal Sediment.</title>
        <authorList>
            <person name="Zhou Z."/>
            <person name="Liu Y."/>
            <person name="Xu W."/>
            <person name="Pan J."/>
            <person name="Luo Z.H."/>
            <person name="Li M."/>
        </authorList>
    </citation>
    <scope>NUCLEOTIDE SEQUENCE [LARGE SCALE GENOMIC DNA]</scope>
    <source>
        <strain evidence="2">SpSt-524</strain>
    </source>
</reference>
<protein>
    <submittedName>
        <fullName evidence="2">Sugar phosphate isomerase/epimerase</fullName>
    </submittedName>
</protein>
<dbReference type="InterPro" id="IPR050312">
    <property type="entry name" value="IolE/XylAMocC-like"/>
</dbReference>
<dbReference type="InterPro" id="IPR013022">
    <property type="entry name" value="Xyl_isomerase-like_TIM-brl"/>
</dbReference>
<keyword evidence="2" id="KW-0413">Isomerase</keyword>
<dbReference type="GO" id="GO:0016853">
    <property type="term" value="F:isomerase activity"/>
    <property type="evidence" value="ECO:0007669"/>
    <property type="project" value="UniProtKB-KW"/>
</dbReference>
<evidence type="ECO:0000259" key="1">
    <source>
        <dbReference type="Pfam" id="PF01261"/>
    </source>
</evidence>
<organism evidence="2">
    <name type="scientific">Meiothermus ruber</name>
    <dbReference type="NCBI Taxonomy" id="277"/>
    <lineage>
        <taxon>Bacteria</taxon>
        <taxon>Thermotogati</taxon>
        <taxon>Deinococcota</taxon>
        <taxon>Deinococci</taxon>
        <taxon>Thermales</taxon>
        <taxon>Thermaceae</taxon>
        <taxon>Meiothermus</taxon>
    </lineage>
</organism>
<name>A0A7C3HCQ9_MEIRU</name>
<dbReference type="SUPFAM" id="SSF51658">
    <property type="entry name" value="Xylose isomerase-like"/>
    <property type="match status" value="1"/>
</dbReference>
<proteinExistence type="predicted"/>
<dbReference type="PANTHER" id="PTHR12110:SF53">
    <property type="entry name" value="BLR5974 PROTEIN"/>
    <property type="match status" value="1"/>
</dbReference>
<dbReference type="RefSeq" id="WP_409658131.1">
    <property type="nucleotide sequence ID" value="NZ_JBKBUW010000056.1"/>
</dbReference>
<dbReference type="PANTHER" id="PTHR12110">
    <property type="entry name" value="HYDROXYPYRUVATE ISOMERASE"/>
    <property type="match status" value="1"/>
</dbReference>
<gene>
    <name evidence="2" type="ORF">ENS82_05760</name>
</gene>
<accession>A0A7C3HCQ9</accession>
<feature type="domain" description="Xylose isomerase-like TIM barrel" evidence="1">
    <location>
        <begin position="44"/>
        <end position="260"/>
    </location>
</feature>
<dbReference type="EMBL" id="DSWI01000012">
    <property type="protein sequence ID" value="HFG20216.1"/>
    <property type="molecule type" value="Genomic_DNA"/>
</dbReference>
<dbReference type="Gene3D" id="3.20.20.150">
    <property type="entry name" value="Divalent-metal-dependent TIM barrel enzymes"/>
    <property type="match status" value="1"/>
</dbReference>
<sequence>MKPSLPVLGLALPIERLPEFRPWLLEHGGRDLELQDAVRPEVLDGDWQPLVAQARQALDGYTGRLGIHGPYDGLWMASFDPFVRRMIAERYRRALELAADLGASHMVIHSPFLFFGHPQMAHTPGNGLEREIEWVHDTLQTVLPLARNLGLVLVIENIRDTNPQPLRTLVQSFGSEHVRMSLDVGHAHLMQQLGGPAPDQWVKEAGPLLAHLHLQDNDGLLDRHWSPGQGGVNWRALFAALQPLQGQPRLILEVRHEQLPVAAQWLVAQGLAC</sequence>